<dbReference type="AlphaFoldDB" id="A0A2P4UEF3"/>
<protein>
    <recommendedName>
        <fullName evidence="4">NERD domain-containing protein</fullName>
    </recommendedName>
</protein>
<dbReference type="Proteomes" id="UP000242367">
    <property type="component" value="Unassembled WGS sequence"/>
</dbReference>
<gene>
    <name evidence="2" type="ORF">BTM25_45820</name>
</gene>
<organism evidence="2 3">
    <name type="scientific">Actinomadura rubteroloni</name>
    <dbReference type="NCBI Taxonomy" id="1926885"/>
    <lineage>
        <taxon>Bacteria</taxon>
        <taxon>Bacillati</taxon>
        <taxon>Actinomycetota</taxon>
        <taxon>Actinomycetes</taxon>
        <taxon>Streptosporangiales</taxon>
        <taxon>Thermomonosporaceae</taxon>
        <taxon>Actinomadura</taxon>
    </lineage>
</organism>
<evidence type="ECO:0000313" key="3">
    <source>
        <dbReference type="Proteomes" id="UP000242367"/>
    </source>
</evidence>
<sequence>MFGSSIYLRDRAAFAGGTPQAVYAELWHRGRKRRIRSRVIYSVLALVLCWVLLNPFIGVAAGVLVAAVDFGFAWYGYQTSSVWRRGLRGDRRMNTIFKYTLERRGHRVLHGRVVPGHGTADQIVVGPGGVWLVQNDAWHPGTEITAYGGKLFIDGRTPSKLVGGLHGAAEQTARLLSERTGTEVTVTPVLAVHGGRVKRPPLVADGITFAPPLKMLRWIRSHPTAELSPEDVETIVRAAVHVLPIGGRTMTST</sequence>
<evidence type="ECO:0000256" key="1">
    <source>
        <dbReference type="SAM" id="Phobius"/>
    </source>
</evidence>
<keyword evidence="3" id="KW-1185">Reference proteome</keyword>
<evidence type="ECO:0008006" key="4">
    <source>
        <dbReference type="Google" id="ProtNLM"/>
    </source>
</evidence>
<evidence type="ECO:0000313" key="2">
    <source>
        <dbReference type="EMBL" id="POM23429.1"/>
    </source>
</evidence>
<accession>A0A2P4UEF3</accession>
<comment type="caution">
    <text evidence="2">The sequence shown here is derived from an EMBL/GenBank/DDBJ whole genome shotgun (WGS) entry which is preliminary data.</text>
</comment>
<name>A0A2P4UEF3_9ACTN</name>
<reference evidence="2 3" key="1">
    <citation type="journal article" date="2017" name="Chemistry">
        <title>Isolation, Biosynthesis and Chemical Modifications of Rubterolones A-F: Rare Tropolone Alkaloids from Actinomadura sp. 5-2.</title>
        <authorList>
            <person name="Guo H."/>
            <person name="Benndorf R."/>
            <person name="Leichnitz D."/>
            <person name="Klassen J.L."/>
            <person name="Vollmers J."/>
            <person name="Gorls H."/>
            <person name="Steinacker M."/>
            <person name="Weigel C."/>
            <person name="Dahse H.M."/>
            <person name="Kaster A.K."/>
            <person name="de Beer Z.W."/>
            <person name="Poulsen M."/>
            <person name="Beemelmanns C."/>
        </authorList>
    </citation>
    <scope>NUCLEOTIDE SEQUENCE [LARGE SCALE GENOMIC DNA]</scope>
    <source>
        <strain evidence="2 3">5-2</strain>
    </source>
</reference>
<dbReference type="RefSeq" id="WP_235828580.1">
    <property type="nucleotide sequence ID" value="NZ_MTBP01000003.1"/>
</dbReference>
<keyword evidence="1" id="KW-1133">Transmembrane helix</keyword>
<keyword evidence="1" id="KW-0812">Transmembrane</keyword>
<proteinExistence type="predicted"/>
<keyword evidence="1" id="KW-0472">Membrane</keyword>
<dbReference type="EMBL" id="MTBP01000003">
    <property type="protein sequence ID" value="POM23429.1"/>
    <property type="molecule type" value="Genomic_DNA"/>
</dbReference>
<feature type="transmembrane region" description="Helical" evidence="1">
    <location>
        <begin position="35"/>
        <end position="53"/>
    </location>
</feature>